<evidence type="ECO:0000256" key="2">
    <source>
        <dbReference type="ARBA" id="ARBA00022833"/>
    </source>
</evidence>
<dbReference type="AlphaFoldDB" id="A0A433TZM8"/>
<keyword evidence="6" id="KW-0732">Signal</keyword>
<evidence type="ECO:0000259" key="7">
    <source>
        <dbReference type="PROSITE" id="PS50089"/>
    </source>
</evidence>
<dbReference type="Gene3D" id="3.30.40.10">
    <property type="entry name" value="Zinc/RING finger domain, C3HC4 (zinc finger)"/>
    <property type="match status" value="1"/>
</dbReference>
<keyword evidence="9" id="KW-1185">Reference proteome</keyword>
<comment type="caution">
    <text evidence="8">The sequence shown here is derived from an EMBL/GenBank/DDBJ whole genome shotgun (WGS) entry which is preliminary data.</text>
</comment>
<keyword evidence="5" id="KW-0472">Membrane</keyword>
<dbReference type="Proteomes" id="UP000271974">
    <property type="component" value="Unassembled WGS sequence"/>
</dbReference>
<feature type="chain" id="PRO_5019505394" description="RING-type domain-containing protein" evidence="6">
    <location>
        <begin position="25"/>
        <end position="825"/>
    </location>
</feature>
<evidence type="ECO:0000256" key="6">
    <source>
        <dbReference type="SAM" id="SignalP"/>
    </source>
</evidence>
<keyword evidence="5" id="KW-0812">Transmembrane</keyword>
<feature type="transmembrane region" description="Helical" evidence="5">
    <location>
        <begin position="375"/>
        <end position="397"/>
    </location>
</feature>
<organism evidence="8 9">
    <name type="scientific">Elysia chlorotica</name>
    <name type="common">Eastern emerald elysia</name>
    <name type="synonym">Sea slug</name>
    <dbReference type="NCBI Taxonomy" id="188477"/>
    <lineage>
        <taxon>Eukaryota</taxon>
        <taxon>Metazoa</taxon>
        <taxon>Spiralia</taxon>
        <taxon>Lophotrochozoa</taxon>
        <taxon>Mollusca</taxon>
        <taxon>Gastropoda</taxon>
        <taxon>Heterobranchia</taxon>
        <taxon>Euthyneura</taxon>
        <taxon>Panpulmonata</taxon>
        <taxon>Sacoglossa</taxon>
        <taxon>Placobranchoidea</taxon>
        <taxon>Plakobranchidae</taxon>
        <taxon>Elysia</taxon>
    </lineage>
</organism>
<dbReference type="EMBL" id="RQTK01000121">
    <property type="protein sequence ID" value="RUS87033.1"/>
    <property type="molecule type" value="Genomic_DNA"/>
</dbReference>
<dbReference type="CDD" id="cd16473">
    <property type="entry name" value="RING-H2_RNF103"/>
    <property type="match status" value="1"/>
</dbReference>
<feature type="compositionally biased region" description="Polar residues" evidence="4">
    <location>
        <begin position="674"/>
        <end position="685"/>
    </location>
</feature>
<sequence>MWLKLCFLLLYVLLLFVLARVLEALAWCELGLPGLPSCSSQNCRLLDPVLLSVVQLKALLDQRGLSYEGVLEKSELTNLVTASGQVSVEDVEQSQMDDVPEEETNFTSGAHFIEQVEDAKDSVWLVQVTGNFQHKRGLPFWGDTRWKNVKRKMVRFGVRMGHLDCSLDSSYCHLKGWNTNFVLLALPSQHQKKASVALYNFSGSPMRDTALLRWVRDKLDEKIEHIMDFDHFTTQWQHVGSKSHLEPEVRVVLFTTRETTPLFFSALSVKFPGRVKFGLVSLDPFNRNLSRWQKFLNHSNITELPAYIVYTAESNYTYGIRHGEPYSFLGMEIFLKSLYPCLNDIFIISFCLANAISWLEPFVSNCSLVKRFKKFTWCVFKYNLMVILLWLPIIALFQMPYLDQFPLLALKGVRIFSLSHVGQILRGDYIYYINHPFFLFFTFGTYVIILTILCKKFRSEEIDGMNDWFNFSQMRTLTHLRPNDFFEPIRMGGYDLFGGLEVFGSRLSQPSLWLNSPISSDYIQHLPIWKFCPLPLGEQAQLNAKAVEASLLVEASSSPSSEDLVTSNGINFNQACQSSSNPRHCVNPDQVSTNNGDLSNENVCTATCTAKPTIPSQGFHHAVGSKPNEGQTSCSHCEKTRAEMTLTRARHQFCKTLPSLSDADQERLVPSHASPVSHNTDSSSVNPSMFCTTCSQTQCGSEIVNSPSFGDYGLGAEASNPSTTNQPSNVPDPLKNQLNSNQSPSQSPVATSKRASSNFPAGYLESYQCVICLEEYTPLVSLCGLPCGHVFHETCVISWLNRDKHFCPMCRWPSYRPHPSQGQPL</sequence>
<feature type="compositionally biased region" description="Low complexity" evidence="4">
    <location>
        <begin position="739"/>
        <end position="748"/>
    </location>
</feature>
<dbReference type="GO" id="GO:0004842">
    <property type="term" value="F:ubiquitin-protein transferase activity"/>
    <property type="evidence" value="ECO:0007669"/>
    <property type="project" value="InterPro"/>
</dbReference>
<accession>A0A433TZM8</accession>
<keyword evidence="2" id="KW-0862">Zinc</keyword>
<evidence type="ECO:0000313" key="8">
    <source>
        <dbReference type="EMBL" id="RUS87033.1"/>
    </source>
</evidence>
<protein>
    <recommendedName>
        <fullName evidence="7">RING-type domain-containing protein</fullName>
    </recommendedName>
</protein>
<dbReference type="PANTHER" id="PTHR15302:SF0">
    <property type="entry name" value="E3 UBIQUITIN-PROTEIN LIGASE RNF103"/>
    <property type="match status" value="1"/>
</dbReference>
<evidence type="ECO:0000256" key="1">
    <source>
        <dbReference type="ARBA" id="ARBA00022771"/>
    </source>
</evidence>
<dbReference type="GO" id="GO:0036503">
    <property type="term" value="P:ERAD pathway"/>
    <property type="evidence" value="ECO:0007669"/>
    <property type="project" value="TreeGrafter"/>
</dbReference>
<dbReference type="Pfam" id="PF13639">
    <property type="entry name" value="zf-RING_2"/>
    <property type="match status" value="1"/>
</dbReference>
<dbReference type="SUPFAM" id="SSF57850">
    <property type="entry name" value="RING/U-box"/>
    <property type="match status" value="1"/>
</dbReference>
<dbReference type="STRING" id="188477.A0A433TZM8"/>
<feature type="region of interest" description="Disordered" evidence="4">
    <location>
        <begin position="663"/>
        <end position="685"/>
    </location>
</feature>
<dbReference type="InterPro" id="IPR013083">
    <property type="entry name" value="Znf_RING/FYVE/PHD"/>
</dbReference>
<keyword evidence="1 3" id="KW-0863">Zinc-finger</keyword>
<feature type="domain" description="RING-type" evidence="7">
    <location>
        <begin position="769"/>
        <end position="811"/>
    </location>
</feature>
<evidence type="ECO:0000313" key="9">
    <source>
        <dbReference type="Proteomes" id="UP000271974"/>
    </source>
</evidence>
<dbReference type="PANTHER" id="PTHR15302">
    <property type="entry name" value="E3 UBIQUITIN-PROTEIN LIGASE RNF103"/>
    <property type="match status" value="1"/>
</dbReference>
<keyword evidence="5" id="KW-1133">Transmembrane helix</keyword>
<dbReference type="SMART" id="SM00184">
    <property type="entry name" value="RING"/>
    <property type="match status" value="1"/>
</dbReference>
<dbReference type="GO" id="GO:0005783">
    <property type="term" value="C:endoplasmic reticulum"/>
    <property type="evidence" value="ECO:0007669"/>
    <property type="project" value="TreeGrafter"/>
</dbReference>
<feature type="transmembrane region" description="Helical" evidence="5">
    <location>
        <begin position="429"/>
        <end position="453"/>
    </location>
</feature>
<evidence type="ECO:0000256" key="5">
    <source>
        <dbReference type="SAM" id="Phobius"/>
    </source>
</evidence>
<name>A0A433TZM8_ELYCH</name>
<dbReference type="GO" id="GO:0008270">
    <property type="term" value="F:zinc ion binding"/>
    <property type="evidence" value="ECO:0007669"/>
    <property type="project" value="UniProtKB-KW"/>
</dbReference>
<dbReference type="InterPro" id="IPR001841">
    <property type="entry name" value="Znf_RING"/>
</dbReference>
<keyword evidence="1 3" id="KW-0479">Metal-binding</keyword>
<dbReference type="PROSITE" id="PS50089">
    <property type="entry name" value="ZF_RING_2"/>
    <property type="match status" value="1"/>
</dbReference>
<feature type="region of interest" description="Disordered" evidence="4">
    <location>
        <begin position="712"/>
        <end position="756"/>
    </location>
</feature>
<feature type="signal peptide" evidence="6">
    <location>
        <begin position="1"/>
        <end position="24"/>
    </location>
</feature>
<proteinExistence type="predicted"/>
<reference evidence="8 9" key="1">
    <citation type="submission" date="2019-01" db="EMBL/GenBank/DDBJ databases">
        <title>A draft genome assembly of the solar-powered sea slug Elysia chlorotica.</title>
        <authorList>
            <person name="Cai H."/>
            <person name="Li Q."/>
            <person name="Fang X."/>
            <person name="Li J."/>
            <person name="Curtis N.E."/>
            <person name="Altenburger A."/>
            <person name="Shibata T."/>
            <person name="Feng M."/>
            <person name="Maeda T."/>
            <person name="Schwartz J.A."/>
            <person name="Shigenobu S."/>
            <person name="Lundholm N."/>
            <person name="Nishiyama T."/>
            <person name="Yang H."/>
            <person name="Hasebe M."/>
            <person name="Li S."/>
            <person name="Pierce S.K."/>
            <person name="Wang J."/>
        </authorList>
    </citation>
    <scope>NUCLEOTIDE SEQUENCE [LARGE SCALE GENOMIC DNA]</scope>
    <source>
        <strain evidence="8">EC2010</strain>
        <tissue evidence="8">Whole organism of an adult</tissue>
    </source>
</reference>
<gene>
    <name evidence="8" type="ORF">EGW08_005186</name>
</gene>
<dbReference type="GO" id="GO:0016567">
    <property type="term" value="P:protein ubiquitination"/>
    <property type="evidence" value="ECO:0007669"/>
    <property type="project" value="InterPro"/>
</dbReference>
<feature type="transmembrane region" description="Helical" evidence="5">
    <location>
        <begin position="345"/>
        <end position="363"/>
    </location>
</feature>
<feature type="compositionally biased region" description="Polar residues" evidence="4">
    <location>
        <begin position="719"/>
        <end position="729"/>
    </location>
</feature>
<evidence type="ECO:0000256" key="3">
    <source>
        <dbReference type="PROSITE-ProRule" id="PRU00175"/>
    </source>
</evidence>
<dbReference type="OrthoDB" id="21204at2759"/>
<evidence type="ECO:0000256" key="4">
    <source>
        <dbReference type="SAM" id="MobiDB-lite"/>
    </source>
</evidence>
<dbReference type="InterPro" id="IPR042494">
    <property type="entry name" value="RNF103"/>
</dbReference>